<reference evidence="2" key="1">
    <citation type="journal article" date="2020" name="mSystems">
        <title>Genome- and Community-Level Interaction Insights into Carbon Utilization and Element Cycling Functions of Hydrothermarchaeota in Hydrothermal Sediment.</title>
        <authorList>
            <person name="Zhou Z."/>
            <person name="Liu Y."/>
            <person name="Xu W."/>
            <person name="Pan J."/>
            <person name="Luo Z.H."/>
            <person name="Li M."/>
        </authorList>
    </citation>
    <scope>NUCLEOTIDE SEQUENCE [LARGE SCALE GENOMIC DNA]</scope>
    <source>
        <strain evidence="2">SpSt-697</strain>
    </source>
</reference>
<dbReference type="InterPro" id="IPR036866">
    <property type="entry name" value="RibonucZ/Hydroxyglut_hydro"/>
</dbReference>
<sequence length="307" mass="35825">MKFRKIFIFFILFLPFCQYEKDFCFKIFFIDVGHGDAILIKIPENTRYLNILIDGGEEKYSDDILIPFLKKQKIDTFHYLFITHNHSDHLGGVLKVLDNFYIKNIITCQKEDSHKLYLRFLEKLAQLQLTPLKIKIGDSFLLGKKGKIKILNCYKKGDDENNSSLVLKLTYDTFNFLFTGDIEGKKRKESSSVCRYAEKFLVERFNKELKAKVLKVPHHGSETSLTDTFLKLVSPEIAIITAGRKIFGKFILPDTTVILRLLKNNIKIFRTDNSDHYSEDAPGDDHILIEIKNNNFVCRYYSSYLIF</sequence>
<dbReference type="AlphaFoldDB" id="A0A7V3ZUK8"/>
<evidence type="ECO:0000313" key="2">
    <source>
        <dbReference type="EMBL" id="HGK63472.1"/>
    </source>
</evidence>
<dbReference type="InterPro" id="IPR052159">
    <property type="entry name" value="Competence_DNA_uptake"/>
</dbReference>
<dbReference type="Gene3D" id="3.60.15.10">
    <property type="entry name" value="Ribonuclease Z/Hydroxyacylglutathione hydrolase-like"/>
    <property type="match status" value="1"/>
</dbReference>
<proteinExistence type="predicted"/>
<dbReference type="EMBL" id="DTDR01000070">
    <property type="protein sequence ID" value="HGK63472.1"/>
    <property type="molecule type" value="Genomic_DNA"/>
</dbReference>
<dbReference type="CDD" id="cd07731">
    <property type="entry name" value="ComA-like_MBL-fold"/>
    <property type="match status" value="1"/>
</dbReference>
<dbReference type="PANTHER" id="PTHR30619:SF1">
    <property type="entry name" value="RECOMBINATION PROTEIN 2"/>
    <property type="match status" value="1"/>
</dbReference>
<organism evidence="2">
    <name type="scientific">candidate division WOR-3 bacterium</name>
    <dbReference type="NCBI Taxonomy" id="2052148"/>
    <lineage>
        <taxon>Bacteria</taxon>
        <taxon>Bacteria division WOR-3</taxon>
    </lineage>
</organism>
<gene>
    <name evidence="2" type="ORF">ENU74_02620</name>
</gene>
<dbReference type="GO" id="GO:0016787">
    <property type="term" value="F:hydrolase activity"/>
    <property type="evidence" value="ECO:0007669"/>
    <property type="project" value="UniProtKB-KW"/>
</dbReference>
<accession>A0A7V3ZUK8</accession>
<evidence type="ECO:0000259" key="1">
    <source>
        <dbReference type="Pfam" id="PF00753"/>
    </source>
</evidence>
<dbReference type="Pfam" id="PF00753">
    <property type="entry name" value="Lactamase_B"/>
    <property type="match status" value="1"/>
</dbReference>
<dbReference type="PANTHER" id="PTHR30619">
    <property type="entry name" value="DNA INTERNALIZATION/COMPETENCE PROTEIN COMEC/REC2"/>
    <property type="match status" value="1"/>
</dbReference>
<protein>
    <submittedName>
        <fullName evidence="2">MBL fold metallo-hydrolase</fullName>
    </submittedName>
</protein>
<keyword evidence="2" id="KW-0378">Hydrolase</keyword>
<dbReference type="InterPro" id="IPR001279">
    <property type="entry name" value="Metallo-B-lactamas"/>
</dbReference>
<feature type="domain" description="Metallo-beta-lactamase" evidence="1">
    <location>
        <begin position="50"/>
        <end position="241"/>
    </location>
</feature>
<dbReference type="SUPFAM" id="SSF56281">
    <property type="entry name" value="Metallo-hydrolase/oxidoreductase"/>
    <property type="match status" value="1"/>
</dbReference>
<dbReference type="InterPro" id="IPR035681">
    <property type="entry name" value="ComA-like_MBL"/>
</dbReference>
<name>A0A7V3ZUK8_UNCW3</name>
<comment type="caution">
    <text evidence="2">The sequence shown here is derived from an EMBL/GenBank/DDBJ whole genome shotgun (WGS) entry which is preliminary data.</text>
</comment>